<evidence type="ECO:0000313" key="3">
    <source>
        <dbReference type="Proteomes" id="UP000290288"/>
    </source>
</evidence>
<gene>
    <name evidence="2" type="ORF">EST38_g5455</name>
</gene>
<dbReference type="OrthoDB" id="3267993at2759"/>
<evidence type="ECO:0000256" key="1">
    <source>
        <dbReference type="SAM" id="MobiDB-lite"/>
    </source>
</evidence>
<feature type="compositionally biased region" description="Polar residues" evidence="1">
    <location>
        <begin position="61"/>
        <end position="84"/>
    </location>
</feature>
<proteinExistence type="predicted"/>
<evidence type="ECO:0000313" key="2">
    <source>
        <dbReference type="EMBL" id="RXW20400.1"/>
    </source>
</evidence>
<organism evidence="2 3">
    <name type="scientific">Candolleomyces aberdarensis</name>
    <dbReference type="NCBI Taxonomy" id="2316362"/>
    <lineage>
        <taxon>Eukaryota</taxon>
        <taxon>Fungi</taxon>
        <taxon>Dikarya</taxon>
        <taxon>Basidiomycota</taxon>
        <taxon>Agaricomycotina</taxon>
        <taxon>Agaricomycetes</taxon>
        <taxon>Agaricomycetidae</taxon>
        <taxon>Agaricales</taxon>
        <taxon>Agaricineae</taxon>
        <taxon>Psathyrellaceae</taxon>
        <taxon>Candolleomyces</taxon>
    </lineage>
</organism>
<comment type="caution">
    <text evidence="2">The sequence shown here is derived from an EMBL/GenBank/DDBJ whole genome shotgun (WGS) entry which is preliminary data.</text>
</comment>
<keyword evidence="3" id="KW-1185">Reference proteome</keyword>
<protein>
    <submittedName>
        <fullName evidence="2">Uncharacterized protein</fullName>
    </submittedName>
</protein>
<feature type="region of interest" description="Disordered" evidence="1">
    <location>
        <begin position="44"/>
        <end position="94"/>
    </location>
</feature>
<dbReference type="Proteomes" id="UP000290288">
    <property type="component" value="Unassembled WGS sequence"/>
</dbReference>
<feature type="compositionally biased region" description="Low complexity" evidence="1">
    <location>
        <begin position="50"/>
        <end position="60"/>
    </location>
</feature>
<sequence>MASRVPANLVSLPSLSSHLNALPQATSMSNVALHPHMYANRAAESDAKLAKALSKQAASAGQPQQPMSPYQMTSSAQQQDSSSPLMMRTKKFTT</sequence>
<name>A0A4Q2DK17_9AGAR</name>
<dbReference type="AlphaFoldDB" id="A0A4Q2DK17"/>
<dbReference type="STRING" id="2316362.A0A4Q2DK17"/>
<accession>A0A4Q2DK17</accession>
<reference evidence="2 3" key="1">
    <citation type="submission" date="2019-01" db="EMBL/GenBank/DDBJ databases">
        <title>Draft genome sequence of Psathyrella aberdarensis IHI B618.</title>
        <authorList>
            <person name="Buettner E."/>
            <person name="Kellner H."/>
        </authorList>
    </citation>
    <scope>NUCLEOTIDE SEQUENCE [LARGE SCALE GENOMIC DNA]</scope>
    <source>
        <strain evidence="2 3">IHI B618</strain>
    </source>
</reference>
<dbReference type="EMBL" id="SDEE01000151">
    <property type="protein sequence ID" value="RXW20400.1"/>
    <property type="molecule type" value="Genomic_DNA"/>
</dbReference>